<dbReference type="Proteomes" id="UP000234271">
    <property type="component" value="Chromosome"/>
</dbReference>
<proteinExistence type="predicted"/>
<keyword evidence="1" id="KW-0732">Signal</keyword>
<feature type="chain" id="PRO_5014608368" evidence="1">
    <location>
        <begin position="26"/>
        <end position="466"/>
    </location>
</feature>
<dbReference type="AlphaFoldDB" id="A0A2N9YCR4"/>
<reference evidence="3" key="1">
    <citation type="submission" date="2016-12" db="EMBL/GenBank/DDBJ databases">
        <title>Complete Genome Sequence of Beggiatoa leptomitiformis D-401.</title>
        <authorList>
            <person name="Fomenkov A."/>
            <person name="Vincze T."/>
            <person name="Grabovich M."/>
            <person name="Anton B.P."/>
            <person name="Dubinina G."/>
            <person name="Orlova M."/>
            <person name="Belousova E."/>
            <person name="Roberts R.J."/>
        </authorList>
    </citation>
    <scope>NUCLEOTIDE SEQUENCE [LARGE SCALE GENOMIC DNA]</scope>
    <source>
        <strain evidence="3">D-401</strain>
    </source>
</reference>
<name>A0A2N9YCR4_9GAMM</name>
<evidence type="ECO:0000313" key="3">
    <source>
        <dbReference type="Proteomes" id="UP000234271"/>
    </source>
</evidence>
<feature type="signal peptide" evidence="1">
    <location>
        <begin position="1"/>
        <end position="25"/>
    </location>
</feature>
<accession>A0A2N9YCR4</accession>
<dbReference type="OrthoDB" id="5629189at2"/>
<gene>
    <name evidence="2" type="ORF">BLE401_05745</name>
</gene>
<dbReference type="EMBL" id="CP018889">
    <property type="protein sequence ID" value="AUI68252.1"/>
    <property type="molecule type" value="Genomic_DNA"/>
</dbReference>
<protein>
    <submittedName>
        <fullName evidence="2">Uncharacterized protein</fullName>
    </submittedName>
</protein>
<evidence type="ECO:0000256" key="1">
    <source>
        <dbReference type="SAM" id="SignalP"/>
    </source>
</evidence>
<keyword evidence="3" id="KW-1185">Reference proteome</keyword>
<evidence type="ECO:0000313" key="2">
    <source>
        <dbReference type="EMBL" id="AUI68252.1"/>
    </source>
</evidence>
<organism evidence="2 3">
    <name type="scientific">Beggiatoa leptomitoformis</name>
    <dbReference type="NCBI Taxonomy" id="288004"/>
    <lineage>
        <taxon>Bacteria</taxon>
        <taxon>Pseudomonadati</taxon>
        <taxon>Pseudomonadota</taxon>
        <taxon>Gammaproteobacteria</taxon>
        <taxon>Thiotrichales</taxon>
        <taxon>Thiotrichaceae</taxon>
        <taxon>Beggiatoa</taxon>
    </lineage>
</organism>
<sequence>MKMKNTTLTVAIATALGLISTNALASVFINNTSTSGTILLAEEAPIGTGVIVNTASDRLLLGFNTVPGYTVNSTNPLFVKIALKGGIKFPTGTAPKLVCAVDSAGTTTTTSAAFSTQVNAARTQVTFSIKTGYKMVSSCVIYPQGTATDTAIYNGLTKTTQSISALIEYKNALANATTAYVGDFITFKQAATVVVSPATTTTAANAVIDVKQSSKKFTTATILSTTTAFIGYVAYSATPGVGLALTSGSVPATAILTTATLTIDGAGVAGAQSFALSTAGGCAVDAGTATPSGNTVTFNDVDPLDIAAGLNICMTVDGNTAIDAGQLTATVGGTAVTSWTPVFGDPSQNIHNLTKNGATFRVLNIPASTLADKAYIRLYNTNAFDVVVHGTMYDQTGATIGSSQVIATLTSNQVQILDAVALNSLFGTWTGRARLVIDVEASDFKVQATMRTRSGVLMNMSSEAVD</sequence>
<dbReference type="KEGG" id="blep:AL038_00325"/>
<dbReference type="RefSeq" id="WP_062147333.1">
    <property type="nucleotide sequence ID" value="NZ_CP012373.2"/>
</dbReference>